<protein>
    <submittedName>
        <fullName evidence="6">Response regulator receiver protein</fullName>
    </submittedName>
</protein>
<reference evidence="6 7" key="1">
    <citation type="journal article" date="2018" name="Sci. Adv.">
        <title>Multi-heme cytochromes provide a pathway for survival in energy-limited environments.</title>
        <authorList>
            <person name="Deng X."/>
            <person name="Dohmae N."/>
            <person name="Nealson K.H."/>
            <person name="Hashimoto K."/>
            <person name="Okamoto A."/>
        </authorList>
    </citation>
    <scope>NUCLEOTIDE SEQUENCE [LARGE SCALE GENOMIC DNA]</scope>
    <source>
        <strain evidence="6 7">IS5</strain>
    </source>
</reference>
<keyword evidence="1 3" id="KW-0597">Phosphoprotein</keyword>
<sequence>MTIDRSIHILIVDDYQSMRRMLADILRAVGFKNLSYADDGDMAWRMLNDEDQDFNLVMLDWNMPKKTGLELLQMMRESEKFNDTPVLMVTAEAENGHVVEAIQSGVNNYVIKPYTPNTIYKKMQDIFKDKL</sequence>
<feature type="domain" description="Response regulatory" evidence="4">
    <location>
        <begin position="8"/>
        <end position="127"/>
    </location>
</feature>
<keyword evidence="7" id="KW-1185">Reference proteome</keyword>
<feature type="modified residue" description="4-aspartylphosphate" evidence="3">
    <location>
        <position position="60"/>
    </location>
</feature>
<dbReference type="RefSeq" id="WP_126376616.1">
    <property type="nucleotide sequence ID" value="NZ_AP017378.1"/>
</dbReference>
<dbReference type="InterPro" id="IPR011006">
    <property type="entry name" value="CheY-like_superfamily"/>
</dbReference>
<dbReference type="GO" id="GO:0000160">
    <property type="term" value="P:phosphorelay signal transduction system"/>
    <property type="evidence" value="ECO:0007669"/>
    <property type="project" value="UniProtKB-KW"/>
</dbReference>
<organism evidence="6 7">
    <name type="scientific">Desulfovibrio ferrophilus</name>
    <dbReference type="NCBI Taxonomy" id="241368"/>
    <lineage>
        <taxon>Bacteria</taxon>
        <taxon>Pseudomonadati</taxon>
        <taxon>Thermodesulfobacteriota</taxon>
        <taxon>Desulfovibrionia</taxon>
        <taxon>Desulfovibrionales</taxon>
        <taxon>Desulfovibrionaceae</taxon>
        <taxon>Desulfovibrio</taxon>
    </lineage>
</organism>
<dbReference type="SUPFAM" id="SSF52172">
    <property type="entry name" value="CheY-like"/>
    <property type="match status" value="1"/>
</dbReference>
<evidence type="ECO:0000313" key="6">
    <source>
        <dbReference type="EMBL" id="BBD07397.1"/>
    </source>
</evidence>
<dbReference type="InterPro" id="IPR001789">
    <property type="entry name" value="Sig_transdc_resp-reg_receiver"/>
</dbReference>
<dbReference type="InterPro" id="IPR050595">
    <property type="entry name" value="Bact_response_regulator"/>
</dbReference>
<feature type="domain" description="Rhodanese" evidence="5">
    <location>
        <begin position="3"/>
        <end position="53"/>
    </location>
</feature>
<dbReference type="SMART" id="SM00448">
    <property type="entry name" value="REC"/>
    <property type="match status" value="1"/>
</dbReference>
<dbReference type="Gene3D" id="3.40.50.2300">
    <property type="match status" value="1"/>
</dbReference>
<dbReference type="KEGG" id="dfl:DFE_0671"/>
<name>A0A2Z6AVX7_9BACT</name>
<gene>
    <name evidence="6" type="ORF">DFE_0671</name>
</gene>
<evidence type="ECO:0000259" key="4">
    <source>
        <dbReference type="PROSITE" id="PS50110"/>
    </source>
</evidence>
<evidence type="ECO:0000256" key="2">
    <source>
        <dbReference type="ARBA" id="ARBA00023012"/>
    </source>
</evidence>
<accession>A0A2Z6AVX7</accession>
<dbReference type="InterPro" id="IPR001763">
    <property type="entry name" value="Rhodanese-like_dom"/>
</dbReference>
<dbReference type="PANTHER" id="PTHR44591:SF14">
    <property type="entry name" value="PROTEIN PILG"/>
    <property type="match status" value="1"/>
</dbReference>
<dbReference type="PROSITE" id="PS50110">
    <property type="entry name" value="RESPONSE_REGULATORY"/>
    <property type="match status" value="1"/>
</dbReference>
<keyword evidence="2" id="KW-0902">Two-component regulatory system</keyword>
<dbReference type="AlphaFoldDB" id="A0A2Z6AVX7"/>
<dbReference type="PANTHER" id="PTHR44591">
    <property type="entry name" value="STRESS RESPONSE REGULATOR PROTEIN 1"/>
    <property type="match status" value="1"/>
</dbReference>
<evidence type="ECO:0000256" key="3">
    <source>
        <dbReference type="PROSITE-ProRule" id="PRU00169"/>
    </source>
</evidence>
<dbReference type="Proteomes" id="UP000269883">
    <property type="component" value="Chromosome"/>
</dbReference>
<evidence type="ECO:0000256" key="1">
    <source>
        <dbReference type="ARBA" id="ARBA00022553"/>
    </source>
</evidence>
<dbReference type="EMBL" id="AP017378">
    <property type="protein sequence ID" value="BBD07397.1"/>
    <property type="molecule type" value="Genomic_DNA"/>
</dbReference>
<dbReference type="Pfam" id="PF00072">
    <property type="entry name" value="Response_reg"/>
    <property type="match status" value="1"/>
</dbReference>
<dbReference type="PROSITE" id="PS50206">
    <property type="entry name" value="RHODANESE_3"/>
    <property type="match status" value="1"/>
</dbReference>
<proteinExistence type="predicted"/>
<dbReference type="OrthoDB" id="9786548at2"/>
<evidence type="ECO:0000259" key="5">
    <source>
        <dbReference type="PROSITE" id="PS50206"/>
    </source>
</evidence>
<evidence type="ECO:0000313" key="7">
    <source>
        <dbReference type="Proteomes" id="UP000269883"/>
    </source>
</evidence>